<dbReference type="InterPro" id="IPR045523">
    <property type="entry name" value="GASH"/>
</dbReference>
<comment type="caution">
    <text evidence="2">The sequence shown here is derived from an EMBL/GenBank/DDBJ whole genome shotgun (WGS) entry which is preliminary data.</text>
</comment>
<evidence type="ECO:0000259" key="1">
    <source>
        <dbReference type="Pfam" id="PF19994"/>
    </source>
</evidence>
<dbReference type="AlphaFoldDB" id="A0A9X2AR73"/>
<proteinExistence type="predicted"/>
<gene>
    <name evidence="2" type="ORF">MMF98_19250</name>
</gene>
<dbReference type="EMBL" id="JALGBI010000002">
    <property type="protein sequence ID" value="MCJ0765352.1"/>
    <property type="molecule type" value="Genomic_DNA"/>
</dbReference>
<evidence type="ECO:0000313" key="2">
    <source>
        <dbReference type="EMBL" id="MCJ0765352.1"/>
    </source>
</evidence>
<organism evidence="2 3">
    <name type="scientific">Variovorax terrae</name>
    <dbReference type="NCBI Taxonomy" id="2923278"/>
    <lineage>
        <taxon>Bacteria</taxon>
        <taxon>Pseudomonadati</taxon>
        <taxon>Pseudomonadota</taxon>
        <taxon>Betaproteobacteria</taxon>
        <taxon>Burkholderiales</taxon>
        <taxon>Comamonadaceae</taxon>
        <taxon>Variovorax</taxon>
    </lineage>
</organism>
<feature type="domain" description="GTPase-associated system helical" evidence="1">
    <location>
        <begin position="8"/>
        <end position="426"/>
    </location>
</feature>
<protein>
    <recommendedName>
        <fullName evidence="1">GTPase-associated system helical domain-containing protein</fullName>
    </recommendedName>
</protein>
<evidence type="ECO:0000313" key="3">
    <source>
        <dbReference type="Proteomes" id="UP001139447"/>
    </source>
</evidence>
<sequence length="438" mass="47270">MSSEYLMRFLEIGAIDLKGDDTKLEKLRATAKGLSTVLKKAPAKTVCFTMAAADPGIASDDPTIQAAMTVLRMQWETVSNAYARPPVAILRAILLDAIVLAARSDDAISVAFVNTARNALAQAETSDEEAVWREAVGEIEAKVDARAEEEWATPEMIEVEALQYSPPAAVTASFKPTKVERSSLNTQMHAAAGPWGGTNPNQYQPNHNPQQWSAEFASKMSVAVAQAIDSAVEGLAPTPIDLSKPLTALANAVALHVDNVLASFSTATAGLQRRTNLLWWKEALYSTSAQESYLDLPLYEAASLMALDLHEQVPTYSPASVSSFLKEAIRCLPVDPADANSDKREVAVLVQESRTTAFMQPFRNLAAQYVQAAEGRGPLLSVIGHPQNPGTIDAGQFRALVGIDATARMTPAEWGTYLFRELQSARATNAGVKRSKRK</sequence>
<dbReference type="RefSeq" id="WP_243308592.1">
    <property type="nucleotide sequence ID" value="NZ_JALGBI010000002.1"/>
</dbReference>
<dbReference type="Proteomes" id="UP001139447">
    <property type="component" value="Unassembled WGS sequence"/>
</dbReference>
<keyword evidence="3" id="KW-1185">Reference proteome</keyword>
<dbReference type="Pfam" id="PF19994">
    <property type="entry name" value="GASH"/>
    <property type="match status" value="1"/>
</dbReference>
<name>A0A9X2AR73_9BURK</name>
<reference evidence="2" key="1">
    <citation type="submission" date="2022-03" db="EMBL/GenBank/DDBJ databases">
        <authorList>
            <person name="Woo C.Y."/>
        </authorList>
    </citation>
    <scope>NUCLEOTIDE SEQUENCE</scope>
    <source>
        <strain evidence="2">CYS-02</strain>
    </source>
</reference>
<accession>A0A9X2AR73</accession>